<dbReference type="RefSeq" id="WP_285064506.1">
    <property type="nucleotide sequence ID" value="NZ_JASOLZ010000004.1"/>
</dbReference>
<protein>
    <submittedName>
        <fullName evidence="1">Uncharacterized protein</fullName>
    </submittedName>
</protein>
<evidence type="ECO:0000313" key="2">
    <source>
        <dbReference type="Proteomes" id="UP001238969"/>
    </source>
</evidence>
<organism evidence="1 2">
    <name type="scientific">Gardnerella vaginalis</name>
    <dbReference type="NCBI Taxonomy" id="2702"/>
    <lineage>
        <taxon>Bacteria</taxon>
        <taxon>Bacillati</taxon>
        <taxon>Actinomycetota</taxon>
        <taxon>Actinomycetes</taxon>
        <taxon>Bifidobacteriales</taxon>
        <taxon>Bifidobacteriaceae</taxon>
        <taxon>Gardnerella</taxon>
    </lineage>
</organism>
<sequence>MSRGCIVCLILLLAFLAHGVHVKLARPDVWSILRGVQENQPVVTLFLY</sequence>
<dbReference type="EMBL" id="JASOLZ010000004">
    <property type="protein sequence ID" value="MDK6861808.1"/>
    <property type="molecule type" value="Genomic_DNA"/>
</dbReference>
<comment type="caution">
    <text evidence="1">The sequence shown here is derived from an EMBL/GenBank/DDBJ whole genome shotgun (WGS) entry which is preliminary data.</text>
</comment>
<reference evidence="1 2" key="1">
    <citation type="submission" date="2023-05" db="EMBL/GenBank/DDBJ databases">
        <title>Cataloging the Phylogenetic Diversity of Human Bladder Bacteria.</title>
        <authorList>
            <person name="Du J."/>
        </authorList>
    </citation>
    <scope>NUCLEOTIDE SEQUENCE [LARGE SCALE GENOMIC DNA]</scope>
    <source>
        <strain evidence="1 2">UMB6972</strain>
    </source>
</reference>
<gene>
    <name evidence="1" type="ORF">QP355_04030</name>
</gene>
<evidence type="ECO:0000313" key="1">
    <source>
        <dbReference type="EMBL" id="MDK6861808.1"/>
    </source>
</evidence>
<accession>A0ABD4ZGW8</accession>
<proteinExistence type="predicted"/>
<dbReference type="Proteomes" id="UP001238969">
    <property type="component" value="Unassembled WGS sequence"/>
</dbReference>
<name>A0ABD4ZGW8_GARVA</name>
<dbReference type="AlphaFoldDB" id="A0ABD4ZGW8"/>